<sequence length="250" mass="28302">MDGTSLSEDLKWTEITIYMGFAAFSILIWDHVVTFGDEVELLWKGNHGLFTHLFFLNRYITPLGFVVNLFAYLSPSWTDEVTFILSASIHTRCQRFVRYEGSMTVIGINITALMMLLRIRALYTGTGRLYVLAVVVVVLVAQLGVNAWLLTKGTAVVHDRYIHSCTMIFDPSVGWVASASAWLPLLYDSIILALTFFRTYTPFRRKEGSQLFKRLLEDGILYYSVIFSVTLILTVMIVVASDGLKNLMAQ</sequence>
<feature type="transmembrane region" description="Helical" evidence="1">
    <location>
        <begin position="181"/>
        <end position="200"/>
    </location>
</feature>
<dbReference type="InterPro" id="IPR045340">
    <property type="entry name" value="DUF6533"/>
</dbReference>
<evidence type="ECO:0000313" key="3">
    <source>
        <dbReference type="EMBL" id="TFK48721.1"/>
    </source>
</evidence>
<feature type="domain" description="DUF6533" evidence="2">
    <location>
        <begin position="18"/>
        <end position="63"/>
    </location>
</feature>
<evidence type="ECO:0000256" key="1">
    <source>
        <dbReference type="SAM" id="Phobius"/>
    </source>
</evidence>
<keyword evidence="1" id="KW-1133">Transmembrane helix</keyword>
<dbReference type="Proteomes" id="UP000305948">
    <property type="component" value="Unassembled WGS sequence"/>
</dbReference>
<gene>
    <name evidence="3" type="ORF">OE88DRAFT_1737495</name>
</gene>
<feature type="transmembrane region" description="Helical" evidence="1">
    <location>
        <begin position="56"/>
        <end position="77"/>
    </location>
</feature>
<feature type="transmembrane region" description="Helical" evidence="1">
    <location>
        <begin position="15"/>
        <end position="35"/>
    </location>
</feature>
<reference evidence="3 4" key="1">
    <citation type="journal article" date="2019" name="Nat. Ecol. Evol.">
        <title>Megaphylogeny resolves global patterns of mushroom evolution.</title>
        <authorList>
            <person name="Varga T."/>
            <person name="Krizsan K."/>
            <person name="Foldi C."/>
            <person name="Dima B."/>
            <person name="Sanchez-Garcia M."/>
            <person name="Sanchez-Ramirez S."/>
            <person name="Szollosi G.J."/>
            <person name="Szarkandi J.G."/>
            <person name="Papp V."/>
            <person name="Albert L."/>
            <person name="Andreopoulos W."/>
            <person name="Angelini C."/>
            <person name="Antonin V."/>
            <person name="Barry K.W."/>
            <person name="Bougher N.L."/>
            <person name="Buchanan P."/>
            <person name="Buyck B."/>
            <person name="Bense V."/>
            <person name="Catcheside P."/>
            <person name="Chovatia M."/>
            <person name="Cooper J."/>
            <person name="Damon W."/>
            <person name="Desjardin D."/>
            <person name="Finy P."/>
            <person name="Geml J."/>
            <person name="Haridas S."/>
            <person name="Hughes K."/>
            <person name="Justo A."/>
            <person name="Karasinski D."/>
            <person name="Kautmanova I."/>
            <person name="Kiss B."/>
            <person name="Kocsube S."/>
            <person name="Kotiranta H."/>
            <person name="LaButti K.M."/>
            <person name="Lechner B.E."/>
            <person name="Liimatainen K."/>
            <person name="Lipzen A."/>
            <person name="Lukacs Z."/>
            <person name="Mihaltcheva S."/>
            <person name="Morgado L.N."/>
            <person name="Niskanen T."/>
            <person name="Noordeloos M.E."/>
            <person name="Ohm R.A."/>
            <person name="Ortiz-Santana B."/>
            <person name="Ovrebo C."/>
            <person name="Racz N."/>
            <person name="Riley R."/>
            <person name="Savchenko A."/>
            <person name="Shiryaev A."/>
            <person name="Soop K."/>
            <person name="Spirin V."/>
            <person name="Szebenyi C."/>
            <person name="Tomsovsky M."/>
            <person name="Tulloss R.E."/>
            <person name="Uehling J."/>
            <person name="Grigoriev I.V."/>
            <person name="Vagvolgyi C."/>
            <person name="Papp T."/>
            <person name="Martin F.M."/>
            <person name="Miettinen O."/>
            <person name="Hibbett D.S."/>
            <person name="Nagy L.G."/>
        </authorList>
    </citation>
    <scope>NUCLEOTIDE SEQUENCE [LARGE SCALE GENOMIC DNA]</scope>
    <source>
        <strain evidence="3 4">OMC1185</strain>
    </source>
</reference>
<keyword evidence="1" id="KW-0472">Membrane</keyword>
<accession>A0A5C3N4M0</accession>
<protein>
    <recommendedName>
        <fullName evidence="2">DUF6533 domain-containing protein</fullName>
    </recommendedName>
</protein>
<dbReference type="OrthoDB" id="3354157at2759"/>
<evidence type="ECO:0000259" key="2">
    <source>
        <dbReference type="Pfam" id="PF20151"/>
    </source>
</evidence>
<keyword evidence="1" id="KW-0812">Transmembrane</keyword>
<proteinExistence type="predicted"/>
<evidence type="ECO:0000313" key="4">
    <source>
        <dbReference type="Proteomes" id="UP000305948"/>
    </source>
</evidence>
<feature type="transmembrane region" description="Helical" evidence="1">
    <location>
        <begin position="97"/>
        <end position="117"/>
    </location>
</feature>
<dbReference type="Pfam" id="PF20151">
    <property type="entry name" value="DUF6533"/>
    <property type="match status" value="1"/>
</dbReference>
<feature type="transmembrane region" description="Helical" evidence="1">
    <location>
        <begin position="129"/>
        <end position="150"/>
    </location>
</feature>
<organism evidence="3 4">
    <name type="scientific">Heliocybe sulcata</name>
    <dbReference type="NCBI Taxonomy" id="5364"/>
    <lineage>
        <taxon>Eukaryota</taxon>
        <taxon>Fungi</taxon>
        <taxon>Dikarya</taxon>
        <taxon>Basidiomycota</taxon>
        <taxon>Agaricomycotina</taxon>
        <taxon>Agaricomycetes</taxon>
        <taxon>Gloeophyllales</taxon>
        <taxon>Gloeophyllaceae</taxon>
        <taxon>Heliocybe</taxon>
    </lineage>
</organism>
<keyword evidence="4" id="KW-1185">Reference proteome</keyword>
<feature type="transmembrane region" description="Helical" evidence="1">
    <location>
        <begin position="220"/>
        <end position="240"/>
    </location>
</feature>
<dbReference type="AlphaFoldDB" id="A0A5C3N4M0"/>
<name>A0A5C3N4M0_9AGAM</name>
<dbReference type="EMBL" id="ML213518">
    <property type="protein sequence ID" value="TFK48721.1"/>
    <property type="molecule type" value="Genomic_DNA"/>
</dbReference>